<keyword evidence="4" id="KW-1185">Reference proteome</keyword>
<organism evidence="2 4">
    <name type="scientific">Polyporus arcularius HHB13444</name>
    <dbReference type="NCBI Taxonomy" id="1314778"/>
    <lineage>
        <taxon>Eukaryota</taxon>
        <taxon>Fungi</taxon>
        <taxon>Dikarya</taxon>
        <taxon>Basidiomycota</taxon>
        <taxon>Agaricomycotina</taxon>
        <taxon>Agaricomycetes</taxon>
        <taxon>Polyporales</taxon>
        <taxon>Polyporaceae</taxon>
        <taxon>Polyporus</taxon>
    </lineage>
</organism>
<dbReference type="Proteomes" id="UP000308197">
    <property type="component" value="Unassembled WGS sequence"/>
</dbReference>
<evidence type="ECO:0000313" key="2">
    <source>
        <dbReference type="EMBL" id="TFK82227.1"/>
    </source>
</evidence>
<evidence type="ECO:0000256" key="1">
    <source>
        <dbReference type="SAM" id="MobiDB-lite"/>
    </source>
</evidence>
<proteinExistence type="predicted"/>
<reference evidence="2 4" key="1">
    <citation type="journal article" date="2019" name="Nat. Ecol. Evol.">
        <title>Megaphylogeny resolves global patterns of mushroom evolution.</title>
        <authorList>
            <person name="Varga T."/>
            <person name="Krizsan K."/>
            <person name="Foldi C."/>
            <person name="Dima B."/>
            <person name="Sanchez-Garcia M."/>
            <person name="Sanchez-Ramirez S."/>
            <person name="Szollosi G.J."/>
            <person name="Szarkandi J.G."/>
            <person name="Papp V."/>
            <person name="Albert L."/>
            <person name="Andreopoulos W."/>
            <person name="Angelini C."/>
            <person name="Antonin V."/>
            <person name="Barry K.W."/>
            <person name="Bougher N.L."/>
            <person name="Buchanan P."/>
            <person name="Buyck B."/>
            <person name="Bense V."/>
            <person name="Catcheside P."/>
            <person name="Chovatia M."/>
            <person name="Cooper J."/>
            <person name="Damon W."/>
            <person name="Desjardin D."/>
            <person name="Finy P."/>
            <person name="Geml J."/>
            <person name="Haridas S."/>
            <person name="Hughes K."/>
            <person name="Justo A."/>
            <person name="Karasinski D."/>
            <person name="Kautmanova I."/>
            <person name="Kiss B."/>
            <person name="Kocsube S."/>
            <person name="Kotiranta H."/>
            <person name="LaButti K.M."/>
            <person name="Lechner B.E."/>
            <person name="Liimatainen K."/>
            <person name="Lipzen A."/>
            <person name="Lukacs Z."/>
            <person name="Mihaltcheva S."/>
            <person name="Morgado L.N."/>
            <person name="Niskanen T."/>
            <person name="Noordeloos M.E."/>
            <person name="Ohm R.A."/>
            <person name="Ortiz-Santana B."/>
            <person name="Ovrebo C."/>
            <person name="Racz N."/>
            <person name="Riley R."/>
            <person name="Savchenko A."/>
            <person name="Shiryaev A."/>
            <person name="Soop K."/>
            <person name="Spirin V."/>
            <person name="Szebenyi C."/>
            <person name="Tomsovsky M."/>
            <person name="Tulloss R.E."/>
            <person name="Uehling J."/>
            <person name="Grigoriev I.V."/>
            <person name="Vagvolgyi C."/>
            <person name="Papp T."/>
            <person name="Martin F.M."/>
            <person name="Miettinen O."/>
            <person name="Hibbett D.S."/>
            <person name="Nagy L.G."/>
        </authorList>
    </citation>
    <scope>NUCLEOTIDE SEQUENCE [LARGE SCALE GENOMIC DNA]</scope>
    <source>
        <strain evidence="2 4">HHB13444</strain>
    </source>
</reference>
<accession>A0A5C3P085</accession>
<feature type="region of interest" description="Disordered" evidence="1">
    <location>
        <begin position="88"/>
        <end position="137"/>
    </location>
</feature>
<dbReference type="EMBL" id="ML211320">
    <property type="protein sequence ID" value="TFK84372.1"/>
    <property type="molecule type" value="Genomic_DNA"/>
</dbReference>
<dbReference type="AlphaFoldDB" id="A0A5C3P085"/>
<name>A0A5C3P085_9APHY</name>
<feature type="compositionally biased region" description="Pro residues" evidence="1">
    <location>
        <begin position="89"/>
        <end position="98"/>
    </location>
</feature>
<sequence>MPTPLNTQVVVVSSKPQCVNPRCRKATVAAGCSNGMCAACCRAALAACTFANHRKKRLALDQAAASTQPAGPSNGPWTLKRPAAVEPFAPCPPLPSQPPSTAVGSPLEPLPSTDPIATSLSSQATDSSPAISPPSTARYFATSMDPEWLAQWKASAARQEEKLRGEAAQRENRRKIAQSVTVWYWNKTLADDVLY</sequence>
<gene>
    <name evidence="3" type="ORF">K466DRAFT_602047</name>
    <name evidence="2" type="ORF">K466DRAFT_603845</name>
</gene>
<evidence type="ECO:0000313" key="4">
    <source>
        <dbReference type="Proteomes" id="UP000308197"/>
    </source>
</evidence>
<feature type="compositionally biased region" description="Polar residues" evidence="1">
    <location>
        <begin position="115"/>
        <end position="135"/>
    </location>
</feature>
<evidence type="ECO:0000313" key="3">
    <source>
        <dbReference type="EMBL" id="TFK84372.1"/>
    </source>
</evidence>
<protein>
    <submittedName>
        <fullName evidence="2">Uncharacterized protein</fullName>
    </submittedName>
</protein>
<dbReference type="EMBL" id="ML211507">
    <property type="protein sequence ID" value="TFK82227.1"/>
    <property type="molecule type" value="Genomic_DNA"/>
</dbReference>